<dbReference type="EMBL" id="KN832994">
    <property type="protein sequence ID" value="KIM82537.1"/>
    <property type="molecule type" value="Genomic_DNA"/>
</dbReference>
<dbReference type="STRING" id="765440.A0A0C3BYS2"/>
<proteinExistence type="predicted"/>
<gene>
    <name evidence="1" type="ORF">PILCRDRAFT_43613</name>
</gene>
<dbReference type="OrthoDB" id="2205812at2759"/>
<reference evidence="1 2" key="1">
    <citation type="submission" date="2014-04" db="EMBL/GenBank/DDBJ databases">
        <authorList>
            <consortium name="DOE Joint Genome Institute"/>
            <person name="Kuo A."/>
            <person name="Tarkka M."/>
            <person name="Buscot F."/>
            <person name="Kohler A."/>
            <person name="Nagy L.G."/>
            <person name="Floudas D."/>
            <person name="Copeland A."/>
            <person name="Barry K.W."/>
            <person name="Cichocki N."/>
            <person name="Veneault-Fourrey C."/>
            <person name="LaButti K."/>
            <person name="Lindquist E.A."/>
            <person name="Lipzen A."/>
            <person name="Lundell T."/>
            <person name="Morin E."/>
            <person name="Murat C."/>
            <person name="Sun H."/>
            <person name="Tunlid A."/>
            <person name="Henrissat B."/>
            <person name="Grigoriev I.V."/>
            <person name="Hibbett D.S."/>
            <person name="Martin F."/>
            <person name="Nordberg H.P."/>
            <person name="Cantor M.N."/>
            <person name="Hua S.X."/>
        </authorList>
    </citation>
    <scope>NUCLEOTIDE SEQUENCE [LARGE SCALE GENOMIC DNA]</scope>
    <source>
        <strain evidence="1 2">F 1598</strain>
    </source>
</reference>
<name>A0A0C3BYS2_PILCF</name>
<protein>
    <submittedName>
        <fullName evidence="1">Uncharacterized protein</fullName>
    </submittedName>
</protein>
<accession>A0A0C3BYS2</accession>
<dbReference type="InParanoid" id="A0A0C3BYS2"/>
<sequence length="174" mass="19946">DLNGFKIPGLDTKLITNLFADDTTVYLNQEDDLQMLTGILRLWCRASGARFNENKTEIIPIGTEYFRNQFINTRQNSQYNTPLDPNIHIAKDKEPTRILGGWIGNSIDEQAVWSKNLEKIKSTFEHWDKKHPTVIAKHLIVQMFASGISQYMTTVQGMPKDVEATTQKMINNFV</sequence>
<evidence type="ECO:0000313" key="2">
    <source>
        <dbReference type="Proteomes" id="UP000054166"/>
    </source>
</evidence>
<feature type="non-terminal residue" evidence="1">
    <location>
        <position position="174"/>
    </location>
</feature>
<feature type="non-terminal residue" evidence="1">
    <location>
        <position position="1"/>
    </location>
</feature>
<reference evidence="2" key="2">
    <citation type="submission" date="2015-01" db="EMBL/GenBank/DDBJ databases">
        <title>Evolutionary Origins and Diversification of the Mycorrhizal Mutualists.</title>
        <authorList>
            <consortium name="DOE Joint Genome Institute"/>
            <consortium name="Mycorrhizal Genomics Consortium"/>
            <person name="Kohler A."/>
            <person name="Kuo A."/>
            <person name="Nagy L.G."/>
            <person name="Floudas D."/>
            <person name="Copeland A."/>
            <person name="Barry K.W."/>
            <person name="Cichocki N."/>
            <person name="Veneault-Fourrey C."/>
            <person name="LaButti K."/>
            <person name="Lindquist E.A."/>
            <person name="Lipzen A."/>
            <person name="Lundell T."/>
            <person name="Morin E."/>
            <person name="Murat C."/>
            <person name="Riley R."/>
            <person name="Ohm R."/>
            <person name="Sun H."/>
            <person name="Tunlid A."/>
            <person name="Henrissat B."/>
            <person name="Grigoriev I.V."/>
            <person name="Hibbett D.S."/>
            <person name="Martin F."/>
        </authorList>
    </citation>
    <scope>NUCLEOTIDE SEQUENCE [LARGE SCALE GENOMIC DNA]</scope>
    <source>
        <strain evidence="2">F 1598</strain>
    </source>
</reference>
<organism evidence="1 2">
    <name type="scientific">Piloderma croceum (strain F 1598)</name>
    <dbReference type="NCBI Taxonomy" id="765440"/>
    <lineage>
        <taxon>Eukaryota</taxon>
        <taxon>Fungi</taxon>
        <taxon>Dikarya</taxon>
        <taxon>Basidiomycota</taxon>
        <taxon>Agaricomycotina</taxon>
        <taxon>Agaricomycetes</taxon>
        <taxon>Agaricomycetidae</taxon>
        <taxon>Atheliales</taxon>
        <taxon>Atheliaceae</taxon>
        <taxon>Piloderma</taxon>
    </lineage>
</organism>
<keyword evidence="2" id="KW-1185">Reference proteome</keyword>
<evidence type="ECO:0000313" key="1">
    <source>
        <dbReference type="EMBL" id="KIM82537.1"/>
    </source>
</evidence>
<dbReference type="Proteomes" id="UP000054166">
    <property type="component" value="Unassembled WGS sequence"/>
</dbReference>
<dbReference type="AlphaFoldDB" id="A0A0C3BYS2"/>
<dbReference type="HOGENOM" id="CLU_077575_1_0_1"/>